<protein>
    <submittedName>
        <fullName evidence="1">Uncharacterized protein</fullName>
    </submittedName>
</protein>
<sequence>MQISVLFNFTESVIPPRCRKPRTVTRNDGKVEVDIAVLSADQAPVAIRASGTFLSRDLAYAYELRWWEGQLWSPVSLDQSGEPRGRTSGQDNWDWPALPEVLDLRQRGRNQCHTYEFFGTFGSNPRDEVEVEIHAFAKRHIVIDGIPHRAVHEPRYVVMTFGLGANHGGTAVMPATYFNTNIKSENYFGLLELEAALSYATKIAEARGDTKNLPMQYTGPNYEVVMPEVVAVRNPLALKAQTKICEFGTAPEQALAGYKFESTVVETEEGALALYEGKDVRLIRGAELFGAPGKIEFGVMVRQPIRRMLCSCCGGVTSGRQWHNRDTGYGLCVSCIDFCHRNETPERFQSLYGVRGVHFDVPSE</sequence>
<name>A0A241XRW8_PSEAI</name>
<evidence type="ECO:0000313" key="1">
    <source>
        <dbReference type="EMBL" id="OTI63243.1"/>
    </source>
</evidence>
<comment type="caution">
    <text evidence="1">The sequence shown here is derived from an EMBL/GenBank/DDBJ whole genome shotgun (WGS) entry which is preliminary data.</text>
</comment>
<dbReference type="EMBL" id="NFFZ01000004">
    <property type="protein sequence ID" value="OTI63243.1"/>
    <property type="molecule type" value="Genomic_DNA"/>
</dbReference>
<dbReference type="Proteomes" id="UP000194857">
    <property type="component" value="Unassembled WGS sequence"/>
</dbReference>
<organism evidence="1 2">
    <name type="scientific">Pseudomonas aeruginosa</name>
    <dbReference type="NCBI Taxonomy" id="287"/>
    <lineage>
        <taxon>Bacteria</taxon>
        <taxon>Pseudomonadati</taxon>
        <taxon>Pseudomonadota</taxon>
        <taxon>Gammaproteobacteria</taxon>
        <taxon>Pseudomonadales</taxon>
        <taxon>Pseudomonadaceae</taxon>
        <taxon>Pseudomonas</taxon>
    </lineage>
</organism>
<accession>A0A241XRW8</accession>
<dbReference type="RefSeq" id="WP_065327745.1">
    <property type="nucleotide sequence ID" value="NZ_NFFZ01000004.1"/>
</dbReference>
<proteinExistence type="predicted"/>
<dbReference type="AlphaFoldDB" id="A0A241XRW8"/>
<reference evidence="1 2" key="1">
    <citation type="submission" date="2017-05" db="EMBL/GenBank/DDBJ databases">
        <authorList>
            <person name="Song R."/>
            <person name="Chenine A.L."/>
            <person name="Ruprecht R.M."/>
        </authorList>
    </citation>
    <scope>NUCLEOTIDE SEQUENCE [LARGE SCALE GENOMIC DNA]</scope>
    <source>
        <strain evidence="1 2">S567_C10_BS</strain>
    </source>
</reference>
<evidence type="ECO:0000313" key="2">
    <source>
        <dbReference type="Proteomes" id="UP000194857"/>
    </source>
</evidence>
<gene>
    <name evidence="1" type="ORF">CAZ10_10460</name>
</gene>